<sequence length="173" mass="19446">KRTIVLRTCFNINKRHDLKKQIISLYTKDDSFCIVFESEEELNLWLRTLLRLQRGEDSEGDPPRPTFARLGGVRAAQGARRQLRHPWQLSALHHRQNPIAGPHRIGTDAAPGEAGRKCRVSAGIGTKMWAFTALLLPGGWPQLQNGSGRNLDGGAGFHHRAKHVHHHHEVGKE</sequence>
<dbReference type="VEuPathDB" id="VectorBase:AQUA017076"/>
<dbReference type="GO" id="GO:0005829">
    <property type="term" value="C:cytosol"/>
    <property type="evidence" value="ECO:0007669"/>
    <property type="project" value="TreeGrafter"/>
</dbReference>
<feature type="domain" description="PH" evidence="2">
    <location>
        <begin position="1"/>
        <end position="54"/>
    </location>
</feature>
<protein>
    <recommendedName>
        <fullName evidence="2">PH domain-containing protein</fullName>
    </recommendedName>
</protein>
<name>A0A3F2Z234_ANOQN</name>
<dbReference type="AlphaFoldDB" id="A0A3F2Z234"/>
<accession>A0A3F2Z234</accession>
<dbReference type="GO" id="GO:0005886">
    <property type="term" value="C:plasma membrane"/>
    <property type="evidence" value="ECO:0007669"/>
    <property type="project" value="TreeGrafter"/>
</dbReference>
<dbReference type="EnsemblMetazoa" id="AQUA017076-RA">
    <property type="protein sequence ID" value="AQUA017076-PA"/>
    <property type="gene ID" value="AQUA017076"/>
</dbReference>
<dbReference type="GO" id="GO:0043548">
    <property type="term" value="F:phosphatidylinositol 3-kinase binding"/>
    <property type="evidence" value="ECO:0007669"/>
    <property type="project" value="TreeGrafter"/>
</dbReference>
<evidence type="ECO:0000259" key="2">
    <source>
        <dbReference type="PROSITE" id="PS50003"/>
    </source>
</evidence>
<evidence type="ECO:0000313" key="4">
    <source>
        <dbReference type="Proteomes" id="UP000076407"/>
    </source>
</evidence>
<dbReference type="PROSITE" id="PS50003">
    <property type="entry name" value="PH_DOMAIN"/>
    <property type="match status" value="1"/>
</dbReference>
<evidence type="ECO:0000256" key="1">
    <source>
        <dbReference type="ARBA" id="ARBA00022737"/>
    </source>
</evidence>
<dbReference type="PANTHER" id="PTHR10614:SF13">
    <property type="entry name" value="INSULIN RECEPTOR SUBSTRATE 1"/>
    <property type="match status" value="1"/>
</dbReference>
<dbReference type="GO" id="GO:0005158">
    <property type="term" value="F:insulin receptor binding"/>
    <property type="evidence" value="ECO:0007669"/>
    <property type="project" value="InterPro"/>
</dbReference>
<proteinExistence type="predicted"/>
<dbReference type="SUPFAM" id="SSF50729">
    <property type="entry name" value="PH domain-like"/>
    <property type="match status" value="1"/>
</dbReference>
<dbReference type="Proteomes" id="UP000076407">
    <property type="component" value="Unassembled WGS sequence"/>
</dbReference>
<dbReference type="Gene3D" id="2.30.29.30">
    <property type="entry name" value="Pleckstrin-homology domain (PH domain)/Phosphotyrosine-binding domain (PTB)"/>
    <property type="match status" value="1"/>
</dbReference>
<dbReference type="InterPro" id="IPR011993">
    <property type="entry name" value="PH-like_dom_sf"/>
</dbReference>
<dbReference type="PANTHER" id="PTHR10614">
    <property type="entry name" value="INSULIN RECEPTOR SUBSTRATE"/>
    <property type="match status" value="1"/>
</dbReference>
<dbReference type="InterPro" id="IPR001849">
    <property type="entry name" value="PH_domain"/>
</dbReference>
<dbReference type="InterPro" id="IPR039011">
    <property type="entry name" value="IRS"/>
</dbReference>
<dbReference type="STRING" id="34691.A0A3F2Z234"/>
<reference evidence="3" key="1">
    <citation type="submission" date="2020-05" db="UniProtKB">
        <authorList>
            <consortium name="EnsemblMetazoa"/>
        </authorList>
    </citation>
    <scope>IDENTIFICATION</scope>
    <source>
        <strain evidence="3">SANGQUA</strain>
    </source>
</reference>
<dbReference type="GO" id="GO:0008286">
    <property type="term" value="P:insulin receptor signaling pathway"/>
    <property type="evidence" value="ECO:0007669"/>
    <property type="project" value="InterPro"/>
</dbReference>
<evidence type="ECO:0000313" key="3">
    <source>
        <dbReference type="EnsemblMetazoa" id="AQUA017076-PA"/>
    </source>
</evidence>
<keyword evidence="4" id="KW-1185">Reference proteome</keyword>
<organism evidence="3 4">
    <name type="scientific">Anopheles quadriannulatus</name>
    <name type="common">Mosquito</name>
    <dbReference type="NCBI Taxonomy" id="34691"/>
    <lineage>
        <taxon>Eukaryota</taxon>
        <taxon>Metazoa</taxon>
        <taxon>Ecdysozoa</taxon>
        <taxon>Arthropoda</taxon>
        <taxon>Hexapoda</taxon>
        <taxon>Insecta</taxon>
        <taxon>Pterygota</taxon>
        <taxon>Neoptera</taxon>
        <taxon>Endopterygota</taxon>
        <taxon>Diptera</taxon>
        <taxon>Nematocera</taxon>
        <taxon>Culicoidea</taxon>
        <taxon>Culicidae</taxon>
        <taxon>Anophelinae</taxon>
        <taxon>Anopheles</taxon>
    </lineage>
</organism>
<keyword evidence="1" id="KW-0677">Repeat</keyword>